<protein>
    <submittedName>
        <fullName evidence="2">Uncharacterized protein</fullName>
    </submittedName>
</protein>
<sequence length="66" mass="7202">MSFTKDGVSVSLAGVPKPNPQESNLHQLHRLVHTNAIDTCLQLQLISSDPQPTTTITINPQVENLL</sequence>
<feature type="region of interest" description="Disordered" evidence="1">
    <location>
        <begin position="1"/>
        <end position="23"/>
    </location>
</feature>
<evidence type="ECO:0000256" key="1">
    <source>
        <dbReference type="SAM" id="MobiDB-lite"/>
    </source>
</evidence>
<comment type="caution">
    <text evidence="2">The sequence shown here is derived from an EMBL/GenBank/DDBJ whole genome shotgun (WGS) entry which is preliminary data.</text>
</comment>
<evidence type="ECO:0000313" key="3">
    <source>
        <dbReference type="Proteomes" id="UP000236291"/>
    </source>
</evidence>
<reference evidence="2 3" key="2">
    <citation type="journal article" date="2017" name="Front. Plant Sci.">
        <title>Gene Classification and Mining of Molecular Markers Useful in Red Clover (Trifolium pratense) Breeding.</title>
        <authorList>
            <person name="Istvanek J."/>
            <person name="Dluhosova J."/>
            <person name="Dluhos P."/>
            <person name="Patkova L."/>
            <person name="Nedelnik J."/>
            <person name="Repkova J."/>
        </authorList>
    </citation>
    <scope>NUCLEOTIDE SEQUENCE [LARGE SCALE GENOMIC DNA]</scope>
    <source>
        <strain evidence="3">cv. Tatra</strain>
        <tissue evidence="2">Young leaves</tissue>
    </source>
</reference>
<proteinExistence type="predicted"/>
<dbReference type="Proteomes" id="UP000236291">
    <property type="component" value="Unassembled WGS sequence"/>
</dbReference>
<dbReference type="AlphaFoldDB" id="A0A2K3KD87"/>
<gene>
    <name evidence="2" type="ORF">L195_g062022</name>
</gene>
<feature type="non-terminal residue" evidence="2">
    <location>
        <position position="66"/>
    </location>
</feature>
<reference evidence="2 3" key="1">
    <citation type="journal article" date="2014" name="Am. J. Bot.">
        <title>Genome assembly and annotation for red clover (Trifolium pratense; Fabaceae).</title>
        <authorList>
            <person name="Istvanek J."/>
            <person name="Jaros M."/>
            <person name="Krenek A."/>
            <person name="Repkova J."/>
        </authorList>
    </citation>
    <scope>NUCLEOTIDE SEQUENCE [LARGE SCALE GENOMIC DNA]</scope>
    <source>
        <strain evidence="3">cv. Tatra</strain>
        <tissue evidence="2">Young leaves</tissue>
    </source>
</reference>
<name>A0A2K3KD87_TRIPR</name>
<evidence type="ECO:0000313" key="2">
    <source>
        <dbReference type="EMBL" id="PNX64246.1"/>
    </source>
</evidence>
<organism evidence="2 3">
    <name type="scientific">Trifolium pratense</name>
    <name type="common">Red clover</name>
    <dbReference type="NCBI Taxonomy" id="57577"/>
    <lineage>
        <taxon>Eukaryota</taxon>
        <taxon>Viridiplantae</taxon>
        <taxon>Streptophyta</taxon>
        <taxon>Embryophyta</taxon>
        <taxon>Tracheophyta</taxon>
        <taxon>Spermatophyta</taxon>
        <taxon>Magnoliopsida</taxon>
        <taxon>eudicotyledons</taxon>
        <taxon>Gunneridae</taxon>
        <taxon>Pentapetalae</taxon>
        <taxon>rosids</taxon>
        <taxon>fabids</taxon>
        <taxon>Fabales</taxon>
        <taxon>Fabaceae</taxon>
        <taxon>Papilionoideae</taxon>
        <taxon>50 kb inversion clade</taxon>
        <taxon>NPAAA clade</taxon>
        <taxon>Hologalegina</taxon>
        <taxon>IRL clade</taxon>
        <taxon>Trifolieae</taxon>
        <taxon>Trifolium</taxon>
    </lineage>
</organism>
<accession>A0A2K3KD87</accession>
<dbReference type="EMBL" id="ASHM01163406">
    <property type="protein sequence ID" value="PNX64246.1"/>
    <property type="molecule type" value="Genomic_DNA"/>
</dbReference>